<keyword evidence="3" id="KW-1185">Reference proteome</keyword>
<feature type="compositionally biased region" description="Basic and acidic residues" evidence="1">
    <location>
        <begin position="11"/>
        <end position="27"/>
    </location>
</feature>
<feature type="compositionally biased region" description="Basic residues" evidence="1">
    <location>
        <begin position="78"/>
        <end position="94"/>
    </location>
</feature>
<dbReference type="Proteomes" id="UP001476247">
    <property type="component" value="Unassembled WGS sequence"/>
</dbReference>
<sequence length="160" mass="17580">MNKATHPTRKREREDDTDEGRARKRQEVPGSSTSQQGSISPAVASTSTSIPASGGTRSTTATIRAGVRNILSEAQKLANRRARAAGKDARRRVTRNPNPVKPCPTCIKKGRYDTATPRSSRRSVLCPGHVQSTDEFIEESVGKGYRRFIRKHGLQDLVIL</sequence>
<organism evidence="2 3">
    <name type="scientific">Helicostylum pulchrum</name>
    <dbReference type="NCBI Taxonomy" id="562976"/>
    <lineage>
        <taxon>Eukaryota</taxon>
        <taxon>Fungi</taxon>
        <taxon>Fungi incertae sedis</taxon>
        <taxon>Mucoromycota</taxon>
        <taxon>Mucoromycotina</taxon>
        <taxon>Mucoromycetes</taxon>
        <taxon>Mucorales</taxon>
        <taxon>Mucorineae</taxon>
        <taxon>Mucoraceae</taxon>
        <taxon>Helicostylum</taxon>
    </lineage>
</organism>
<reference evidence="2 3" key="1">
    <citation type="submission" date="2024-04" db="EMBL/GenBank/DDBJ databases">
        <title>genome sequences of Mucor flavus KT1a and Helicostylum pulchrum KT1b strains isolation_sourced from the surface of a dry-aged beef.</title>
        <authorList>
            <person name="Toyotome T."/>
            <person name="Hosono M."/>
            <person name="Torimaru M."/>
            <person name="Fukuda K."/>
            <person name="Mikami N."/>
        </authorList>
    </citation>
    <scope>NUCLEOTIDE SEQUENCE [LARGE SCALE GENOMIC DNA]</scope>
    <source>
        <strain evidence="2 3">KT1b</strain>
    </source>
</reference>
<dbReference type="EMBL" id="BAABUJ010000042">
    <property type="protein sequence ID" value="GAA5805200.1"/>
    <property type="molecule type" value="Genomic_DNA"/>
</dbReference>
<evidence type="ECO:0000256" key="1">
    <source>
        <dbReference type="SAM" id="MobiDB-lite"/>
    </source>
</evidence>
<name>A0ABP9YE12_9FUNG</name>
<feature type="compositionally biased region" description="Polar residues" evidence="1">
    <location>
        <begin position="29"/>
        <end position="62"/>
    </location>
</feature>
<evidence type="ECO:0000313" key="2">
    <source>
        <dbReference type="EMBL" id="GAA5805200.1"/>
    </source>
</evidence>
<proteinExistence type="predicted"/>
<feature type="region of interest" description="Disordered" evidence="1">
    <location>
        <begin position="1"/>
        <end position="62"/>
    </location>
</feature>
<accession>A0ABP9YE12</accession>
<feature type="region of interest" description="Disordered" evidence="1">
    <location>
        <begin position="78"/>
        <end position="104"/>
    </location>
</feature>
<gene>
    <name evidence="2" type="ORF">HPULCUR_010714</name>
</gene>
<feature type="compositionally biased region" description="Basic residues" evidence="1">
    <location>
        <begin position="1"/>
        <end position="10"/>
    </location>
</feature>
<comment type="caution">
    <text evidence="2">The sequence shown here is derived from an EMBL/GenBank/DDBJ whole genome shotgun (WGS) entry which is preliminary data.</text>
</comment>
<evidence type="ECO:0000313" key="3">
    <source>
        <dbReference type="Proteomes" id="UP001476247"/>
    </source>
</evidence>
<protein>
    <submittedName>
        <fullName evidence="2">Uncharacterized protein</fullName>
    </submittedName>
</protein>